<dbReference type="EMBL" id="JAFHBD010000057">
    <property type="protein sequence ID" value="MBN2954102.1"/>
    <property type="molecule type" value="Genomic_DNA"/>
</dbReference>
<dbReference type="AlphaFoldDB" id="A0A938Z859"/>
<evidence type="ECO:0000313" key="2">
    <source>
        <dbReference type="EMBL" id="MBN2954102.1"/>
    </source>
</evidence>
<comment type="caution">
    <text evidence="2">The sequence shown here is derived from an EMBL/GenBank/DDBJ whole genome shotgun (WGS) entry which is preliminary data.</text>
</comment>
<dbReference type="Proteomes" id="UP000737612">
    <property type="component" value="Unassembled WGS sequence"/>
</dbReference>
<sequence>MQPLDTVYLQILKNLCTDSSEPIPLDGVDTAALYRLAEKHCSLPFLLPYFEQQPSFSGIKQQTKQMLLSYYQLEHFTRLTFSLLLAEKIPCFLLKGMSLAANYPVPEYRKLGDLDLYIPEKEAFPRACRILETNGYTEDPEDSDHHVTYRFTFPETGRSFTLELHYRIVGIYQFARANELIDEIFSPDHLKPSFVELYGQTYPVLPPTENVFYMLHHMLKHYLYSGFGSRLLCDFTLYLKQYASEIDFEKIHSWCRESKIFHLYELILGSCHLYFGLSASIDPQIRSSAADCAAFLEQILADGDFGSDTERKIVSRGSYRHAGVRAWFHEGHVQMKLRFSKLHKCVLLWPVFWGITFFCFLSNTYRVRHTTLRQTLADFRADNQKTKLLKIFENNDVP</sequence>
<organism evidence="2 3">
    <name type="scientific">Fusicatenibacter saccharivorans</name>
    <dbReference type="NCBI Taxonomy" id="1150298"/>
    <lineage>
        <taxon>Bacteria</taxon>
        <taxon>Bacillati</taxon>
        <taxon>Bacillota</taxon>
        <taxon>Clostridia</taxon>
        <taxon>Lachnospirales</taxon>
        <taxon>Lachnospiraceae</taxon>
        <taxon>Fusicatenibacter</taxon>
    </lineage>
</organism>
<dbReference type="Pfam" id="PF14907">
    <property type="entry name" value="NTP_transf_5"/>
    <property type="match status" value="1"/>
</dbReference>
<name>A0A938Z859_9FIRM</name>
<evidence type="ECO:0000256" key="1">
    <source>
        <dbReference type="SAM" id="Phobius"/>
    </source>
</evidence>
<keyword evidence="1" id="KW-1133">Transmembrane helix</keyword>
<proteinExistence type="predicted"/>
<evidence type="ECO:0000313" key="3">
    <source>
        <dbReference type="Proteomes" id="UP000737612"/>
    </source>
</evidence>
<protein>
    <submittedName>
        <fullName evidence="2">Nucleotidyltransferase family protein</fullName>
    </submittedName>
</protein>
<accession>A0A938Z859</accession>
<reference evidence="2" key="1">
    <citation type="submission" date="2021-02" db="EMBL/GenBank/DDBJ databases">
        <title>Metagenome-assembled genomes from human diarrheal sample B26.</title>
        <authorList>
            <person name="Ateba T.P."/>
            <person name="Alayande K.A."/>
            <person name="Mwanza M."/>
        </authorList>
    </citation>
    <scope>NUCLEOTIDE SEQUENCE</scope>
    <source>
        <strain evidence="2">06WH</strain>
    </source>
</reference>
<keyword evidence="1" id="KW-0812">Transmembrane</keyword>
<feature type="transmembrane region" description="Helical" evidence="1">
    <location>
        <begin position="346"/>
        <end position="365"/>
    </location>
</feature>
<keyword evidence="1" id="KW-0472">Membrane</keyword>
<dbReference type="InterPro" id="IPR039498">
    <property type="entry name" value="NTP_transf_5"/>
</dbReference>
<gene>
    <name evidence="2" type="ORF">JTJ23_11060</name>
</gene>